<keyword evidence="5 11" id="KW-0963">Cytoplasm</keyword>
<proteinExistence type="inferred from homology"/>
<evidence type="ECO:0000256" key="8">
    <source>
        <dbReference type="ARBA" id="ARBA00022679"/>
    </source>
</evidence>
<comment type="function">
    <text evidence="10">Catalyzes the reversible interconversion of serine and glycine with tetrahydrofolate (THF) serving as the one-carbon carrier. This reaction serves as the major source of one-carbon groups required for the biosynthesis of purines, thymidylate, methionine, and other important biomolecules. Also exhibits THF-independent aldolase activity toward beta-hydroxyamino acids, producing glycine and aldehydes, via a retro-aldol mechanism. Thus, is able to catalyze the cleavage of L-allo-threonine.</text>
</comment>
<dbReference type="InterPro" id="IPR039429">
    <property type="entry name" value="SHMT-like_dom"/>
</dbReference>
<evidence type="ECO:0000256" key="3">
    <source>
        <dbReference type="ARBA" id="ARBA00006376"/>
    </source>
</evidence>
<keyword evidence="9 11" id="KW-0663">Pyridoxal phosphate</keyword>
<dbReference type="GO" id="GO:0035999">
    <property type="term" value="P:tetrahydrofolate interconversion"/>
    <property type="evidence" value="ECO:0007669"/>
    <property type="project" value="UniProtKB-UniRule"/>
</dbReference>
<evidence type="ECO:0000256" key="1">
    <source>
        <dbReference type="ARBA" id="ARBA00001933"/>
    </source>
</evidence>
<dbReference type="GO" id="GO:0019264">
    <property type="term" value="P:glycine biosynthetic process from serine"/>
    <property type="evidence" value="ECO:0007669"/>
    <property type="project" value="UniProtKB-UniRule"/>
</dbReference>
<name>B7AQ40_9FIRM</name>
<evidence type="ECO:0000256" key="4">
    <source>
        <dbReference type="ARBA" id="ARBA00011738"/>
    </source>
</evidence>
<feature type="binding site" evidence="11">
    <location>
        <position position="133"/>
    </location>
    <ligand>
        <name>(6S)-5,6,7,8-tetrahydrofolate</name>
        <dbReference type="ChEBI" id="CHEBI:57453"/>
    </ligand>
</feature>
<comment type="pathway">
    <text evidence="11">Amino-acid biosynthesis; glycine biosynthesis; glycine from L-serine: step 1/1.</text>
</comment>
<dbReference type="InterPro" id="IPR015422">
    <property type="entry name" value="PyrdxlP-dep_Trfase_small"/>
</dbReference>
<feature type="binding site" evidence="11">
    <location>
        <position position="257"/>
    </location>
    <ligand>
        <name>(6S)-5,6,7,8-tetrahydrofolate</name>
        <dbReference type="ChEBI" id="CHEBI:57453"/>
    </ligand>
</feature>
<dbReference type="PROSITE" id="PS00096">
    <property type="entry name" value="SHMT"/>
    <property type="match status" value="1"/>
</dbReference>
<comment type="similarity">
    <text evidence="3 11">Belongs to the SHMT family.</text>
</comment>
<evidence type="ECO:0000313" key="15">
    <source>
        <dbReference type="Proteomes" id="UP000003136"/>
    </source>
</evidence>
<dbReference type="UniPathway" id="UPA00193"/>
<organism evidence="14 15">
    <name type="scientific">[Bacteroides] pectinophilus ATCC 43243</name>
    <dbReference type="NCBI Taxonomy" id="483218"/>
    <lineage>
        <taxon>Bacteria</taxon>
        <taxon>Bacillati</taxon>
        <taxon>Bacillota</taxon>
        <taxon>Clostridia</taxon>
        <taxon>Eubacteriales</taxon>
    </lineage>
</organism>
<feature type="binding site" evidence="11">
    <location>
        <begin position="137"/>
        <end position="139"/>
    </location>
    <ligand>
        <name>(6S)-5,6,7,8-tetrahydrofolate</name>
        <dbReference type="ChEBI" id="CHEBI:57453"/>
    </ligand>
</feature>
<feature type="modified residue" description="N6-(pyridoxal phosphate)lysine" evidence="11 12">
    <location>
        <position position="241"/>
    </location>
</feature>
<comment type="subunit">
    <text evidence="4 11">Homodimer.</text>
</comment>
<sequence length="427" mass="46237">MYIIYNLIYGGYRMYSFDEVSGFDPELAKAMDDELNRQRTHIELIASENLVSKAVMAAMGSPLTNKYAEGYPGRRYYGGCEYVDVVETLAIERAKKLFGCEYANVQPHSGAQANLAAFFALVNPGDTVMGMSLDAGGHLSHGSPVNISGKYFNIVPYGVNEEGFIDYDEAMRIAKECRPKLIVAGASAYARTIDFKKFREIADEVGAYLMVDMAHIAGLVAGGQHPSPIPYADVVTTTTHKTLRGPRGGMILCKSAEFAKEINFNKAVFPGIQGGPLMHVIAAKAVCLKEALDDSFKDYAKGIVDNAQALANGLMSRGFDLVSGGTDNHLMLVDLRSKNVTGKEVEKLLDAANITCNKNAIPNDPAKPNVTSGIRLGTAAVTTRGFNTADMDVVAQAIALLVDDVEKNRDEAMALVKTLTDKYPLYE</sequence>
<dbReference type="eggNOG" id="COG0112">
    <property type="taxonomic scope" value="Bacteria"/>
</dbReference>
<dbReference type="SUPFAM" id="SSF53383">
    <property type="entry name" value="PLP-dependent transferases"/>
    <property type="match status" value="1"/>
</dbReference>
<evidence type="ECO:0000256" key="10">
    <source>
        <dbReference type="ARBA" id="ARBA00054606"/>
    </source>
</evidence>
<keyword evidence="8 11" id="KW-0808">Transferase</keyword>
<comment type="caution">
    <text evidence="11">Lacks conserved residue(s) required for the propagation of feature annotation.</text>
</comment>
<gene>
    <name evidence="11" type="primary">glyA</name>
    <name evidence="14" type="ORF">BACPEC_00796</name>
</gene>
<evidence type="ECO:0000256" key="11">
    <source>
        <dbReference type="HAMAP-Rule" id="MF_00051"/>
    </source>
</evidence>
<dbReference type="HOGENOM" id="CLU_022477_2_1_9"/>
<dbReference type="HAMAP" id="MF_00051">
    <property type="entry name" value="SHMT"/>
    <property type="match status" value="1"/>
</dbReference>
<comment type="cofactor">
    <cofactor evidence="1 11 12">
        <name>pyridoxal 5'-phosphate</name>
        <dbReference type="ChEBI" id="CHEBI:597326"/>
    </cofactor>
</comment>
<dbReference type="CDD" id="cd00378">
    <property type="entry name" value="SHMT"/>
    <property type="match status" value="1"/>
</dbReference>
<dbReference type="PIRSF" id="PIRSF000412">
    <property type="entry name" value="SHMT"/>
    <property type="match status" value="1"/>
</dbReference>
<dbReference type="InterPro" id="IPR049943">
    <property type="entry name" value="Ser_HO-MeTrfase-like"/>
</dbReference>
<evidence type="ECO:0000256" key="9">
    <source>
        <dbReference type="ARBA" id="ARBA00022898"/>
    </source>
</evidence>
<keyword evidence="7 11" id="KW-0028">Amino-acid biosynthesis</keyword>
<keyword evidence="15" id="KW-1185">Reference proteome</keyword>
<feature type="domain" description="Serine hydroxymethyltransferase-like" evidence="13">
    <location>
        <begin position="22"/>
        <end position="398"/>
    </location>
</feature>
<comment type="subcellular location">
    <subcellularLocation>
        <location evidence="2 11">Cytoplasm</location>
    </subcellularLocation>
</comment>
<dbReference type="InterPro" id="IPR015421">
    <property type="entry name" value="PyrdxlP-dep_Trfase_major"/>
</dbReference>
<dbReference type="EC" id="2.1.2.1" evidence="11"/>
<evidence type="ECO:0000256" key="12">
    <source>
        <dbReference type="PIRSR" id="PIRSR000412-50"/>
    </source>
</evidence>
<comment type="pathway">
    <text evidence="11">One-carbon metabolism; tetrahydrofolate interconversion.</text>
</comment>
<dbReference type="InterPro" id="IPR019798">
    <property type="entry name" value="Ser_HO-MeTrfase_PLP_BS"/>
</dbReference>
<dbReference type="PANTHER" id="PTHR11680">
    <property type="entry name" value="SERINE HYDROXYMETHYLTRANSFERASE"/>
    <property type="match status" value="1"/>
</dbReference>
<dbReference type="EMBL" id="ABVQ01000035">
    <property type="protein sequence ID" value="EEC57812.1"/>
    <property type="molecule type" value="Genomic_DNA"/>
</dbReference>
<dbReference type="Gene3D" id="3.40.640.10">
    <property type="entry name" value="Type I PLP-dependent aspartate aminotransferase-like (Major domain)"/>
    <property type="match status" value="1"/>
</dbReference>
<evidence type="ECO:0000256" key="7">
    <source>
        <dbReference type="ARBA" id="ARBA00022605"/>
    </source>
</evidence>
<accession>B7AQ40</accession>
<dbReference type="Proteomes" id="UP000003136">
    <property type="component" value="Unassembled WGS sequence"/>
</dbReference>
<dbReference type="GO" id="GO:0005829">
    <property type="term" value="C:cytosol"/>
    <property type="evidence" value="ECO:0007669"/>
    <property type="project" value="TreeGrafter"/>
</dbReference>
<evidence type="ECO:0000259" key="13">
    <source>
        <dbReference type="Pfam" id="PF00464"/>
    </source>
</evidence>
<reference evidence="14 15" key="2">
    <citation type="submission" date="2008-11" db="EMBL/GenBank/DDBJ databases">
        <authorList>
            <person name="Fulton L."/>
            <person name="Clifton S."/>
            <person name="Fulton B."/>
            <person name="Xu J."/>
            <person name="Minx P."/>
            <person name="Pepin K.H."/>
            <person name="Johnson M."/>
            <person name="Bhonagiri V."/>
            <person name="Nash W.E."/>
            <person name="Mardis E.R."/>
            <person name="Wilson R.K."/>
        </authorList>
    </citation>
    <scope>NUCLEOTIDE SEQUENCE [LARGE SCALE GENOMIC DNA]</scope>
    <source>
        <strain evidence="14 15">ATCC 43243</strain>
    </source>
</reference>
<dbReference type="STRING" id="483218.BACPEC_00796"/>
<keyword evidence="6 11" id="KW-0554">One-carbon metabolism</keyword>
<reference evidence="14 15" key="1">
    <citation type="submission" date="2008-11" db="EMBL/GenBank/DDBJ databases">
        <title>Draft genome sequence of Bacteroides pectinophilus (ATCC 43243).</title>
        <authorList>
            <person name="Sudarsanam P."/>
            <person name="Ley R."/>
            <person name="Guruge J."/>
            <person name="Turnbaugh P.J."/>
            <person name="Mahowald M."/>
            <person name="Liep D."/>
            <person name="Gordon J."/>
        </authorList>
    </citation>
    <scope>NUCLEOTIDE SEQUENCE [LARGE SCALE GENOMIC DNA]</scope>
    <source>
        <strain evidence="14 15">ATCC 43243</strain>
    </source>
</reference>
<dbReference type="GO" id="GO:0030170">
    <property type="term" value="F:pyridoxal phosphate binding"/>
    <property type="evidence" value="ECO:0007669"/>
    <property type="project" value="UniProtKB-UniRule"/>
</dbReference>
<evidence type="ECO:0000256" key="6">
    <source>
        <dbReference type="ARBA" id="ARBA00022563"/>
    </source>
</evidence>
<evidence type="ECO:0000256" key="2">
    <source>
        <dbReference type="ARBA" id="ARBA00004496"/>
    </source>
</evidence>
<dbReference type="UniPathway" id="UPA00288">
    <property type="reaction ID" value="UER01023"/>
</dbReference>
<dbReference type="InterPro" id="IPR015424">
    <property type="entry name" value="PyrdxlP-dep_Trfase"/>
</dbReference>
<dbReference type="PANTHER" id="PTHR11680:SF35">
    <property type="entry name" value="SERINE HYDROXYMETHYLTRANSFERASE 1"/>
    <property type="match status" value="1"/>
</dbReference>
<evidence type="ECO:0000313" key="14">
    <source>
        <dbReference type="EMBL" id="EEC57812.1"/>
    </source>
</evidence>
<dbReference type="FunFam" id="3.40.640.10:FF:000001">
    <property type="entry name" value="Serine hydroxymethyltransferase"/>
    <property type="match status" value="1"/>
</dbReference>
<feature type="site" description="Plays an important role in substrate specificity" evidence="11">
    <location>
        <position position="240"/>
    </location>
</feature>
<dbReference type="AlphaFoldDB" id="B7AQ40"/>
<dbReference type="InterPro" id="IPR001085">
    <property type="entry name" value="Ser_HO-MeTrfase"/>
</dbReference>
<dbReference type="Pfam" id="PF00464">
    <property type="entry name" value="SHMT"/>
    <property type="match status" value="1"/>
</dbReference>
<comment type="catalytic activity">
    <reaction evidence="11">
        <text>(6R)-5,10-methylene-5,6,7,8-tetrahydrofolate + glycine + H2O = (6S)-5,6,7,8-tetrahydrofolate + L-serine</text>
        <dbReference type="Rhea" id="RHEA:15481"/>
        <dbReference type="ChEBI" id="CHEBI:15377"/>
        <dbReference type="ChEBI" id="CHEBI:15636"/>
        <dbReference type="ChEBI" id="CHEBI:33384"/>
        <dbReference type="ChEBI" id="CHEBI:57305"/>
        <dbReference type="ChEBI" id="CHEBI:57453"/>
        <dbReference type="EC" id="2.1.2.1"/>
    </reaction>
</comment>
<dbReference type="Gene3D" id="3.90.1150.10">
    <property type="entry name" value="Aspartate Aminotransferase, domain 1"/>
    <property type="match status" value="1"/>
</dbReference>
<dbReference type="NCBIfam" id="NF000586">
    <property type="entry name" value="PRK00011.1"/>
    <property type="match status" value="1"/>
</dbReference>
<evidence type="ECO:0000256" key="5">
    <source>
        <dbReference type="ARBA" id="ARBA00022490"/>
    </source>
</evidence>
<dbReference type="GO" id="GO:0004372">
    <property type="term" value="F:glycine hydroxymethyltransferase activity"/>
    <property type="evidence" value="ECO:0007669"/>
    <property type="project" value="UniProtKB-UniRule"/>
</dbReference>
<protein>
    <recommendedName>
        <fullName evidence="11">Serine hydroxymethyltransferase</fullName>
        <shortName evidence="11">SHMT</shortName>
        <shortName evidence="11">Serine methylase</shortName>
        <ecNumber evidence="11">2.1.2.1</ecNumber>
    </recommendedName>
</protein>